<evidence type="ECO:0000313" key="2">
    <source>
        <dbReference type="Proteomes" id="UP000035642"/>
    </source>
</evidence>
<proteinExistence type="predicted"/>
<dbReference type="Proteomes" id="UP000035642">
    <property type="component" value="Unassembled WGS sequence"/>
</dbReference>
<feature type="chain" id="PRO_5012768520" evidence="1">
    <location>
        <begin position="16"/>
        <end position="150"/>
    </location>
</feature>
<keyword evidence="2" id="KW-1185">Reference proteome</keyword>
<dbReference type="AlphaFoldDB" id="A0A0K0D8J3"/>
<keyword evidence="1" id="KW-0732">Signal</keyword>
<sequence>MKVVIFAFLVSSTGGGIFYSTEAKSDKSTGKDDFDEKLEEGYDKLKNVPNENDTVNFLRELHKIEKEISENLTPSPQQDADVMKAIEDYGERWRNHMNPMGDTIEEVNHNSKVDTALFQGDMILTKEQADQMLEDIKESAGIGRKTTSTP</sequence>
<accession>A0A0K0D8J3</accession>
<name>A0A0K0D8J3_ANGCA</name>
<reference evidence="3" key="2">
    <citation type="submission" date="2017-02" db="UniProtKB">
        <authorList>
            <consortium name="WormBaseParasite"/>
        </authorList>
    </citation>
    <scope>IDENTIFICATION</scope>
</reference>
<evidence type="ECO:0000313" key="3">
    <source>
        <dbReference type="WBParaSite" id="ACAC_0000638801-mRNA-1"/>
    </source>
</evidence>
<reference evidence="2" key="1">
    <citation type="submission" date="2012-09" db="EMBL/GenBank/DDBJ databases">
        <authorList>
            <person name="Martin A.A."/>
        </authorList>
    </citation>
    <scope>NUCLEOTIDE SEQUENCE</scope>
</reference>
<dbReference type="WBParaSite" id="ACAC_0000638801-mRNA-1">
    <property type="protein sequence ID" value="ACAC_0000638801-mRNA-1"/>
    <property type="gene ID" value="ACAC_0000638801"/>
</dbReference>
<feature type="signal peptide" evidence="1">
    <location>
        <begin position="1"/>
        <end position="15"/>
    </location>
</feature>
<organism evidence="2 3">
    <name type="scientific">Angiostrongylus cantonensis</name>
    <name type="common">Rat lungworm</name>
    <dbReference type="NCBI Taxonomy" id="6313"/>
    <lineage>
        <taxon>Eukaryota</taxon>
        <taxon>Metazoa</taxon>
        <taxon>Ecdysozoa</taxon>
        <taxon>Nematoda</taxon>
        <taxon>Chromadorea</taxon>
        <taxon>Rhabditida</taxon>
        <taxon>Rhabditina</taxon>
        <taxon>Rhabditomorpha</taxon>
        <taxon>Strongyloidea</taxon>
        <taxon>Metastrongylidae</taxon>
        <taxon>Angiostrongylus</taxon>
    </lineage>
</organism>
<protein>
    <submittedName>
        <fullName evidence="3">DUF148 domain-containing protein</fullName>
    </submittedName>
</protein>
<evidence type="ECO:0000256" key="1">
    <source>
        <dbReference type="SAM" id="SignalP"/>
    </source>
</evidence>